<evidence type="ECO:0000313" key="2">
    <source>
        <dbReference type="Proteomes" id="UP000636264"/>
    </source>
</evidence>
<organism evidence="1 2">
    <name type="scientific">Nitratireductor aestuarii</name>
    <dbReference type="NCBI Taxonomy" id="1735103"/>
    <lineage>
        <taxon>Bacteria</taxon>
        <taxon>Pseudomonadati</taxon>
        <taxon>Pseudomonadota</taxon>
        <taxon>Alphaproteobacteria</taxon>
        <taxon>Hyphomicrobiales</taxon>
        <taxon>Phyllobacteriaceae</taxon>
        <taxon>Nitratireductor</taxon>
    </lineage>
</organism>
<name>A0A916RSZ4_9HYPH</name>
<gene>
    <name evidence="1" type="ORF">GCM10011385_21770</name>
</gene>
<comment type="caution">
    <text evidence="1">The sequence shown here is derived from an EMBL/GenBank/DDBJ whole genome shotgun (WGS) entry which is preliminary data.</text>
</comment>
<dbReference type="EMBL" id="BMIF01000006">
    <property type="protein sequence ID" value="GGA67534.1"/>
    <property type="molecule type" value="Genomic_DNA"/>
</dbReference>
<evidence type="ECO:0000313" key="1">
    <source>
        <dbReference type="EMBL" id="GGA67534.1"/>
    </source>
</evidence>
<protein>
    <submittedName>
        <fullName evidence="1">Uncharacterized protein</fullName>
    </submittedName>
</protein>
<accession>A0A916RSZ4</accession>
<sequence length="65" mass="6897">MAYVIGPNIREVSQSSFPVHVAIATESEDGPHALRVEGSGGGLENPQIVQTALPFLALHDRNSTN</sequence>
<keyword evidence="2" id="KW-1185">Reference proteome</keyword>
<dbReference type="AlphaFoldDB" id="A0A916RSZ4"/>
<reference evidence="1" key="1">
    <citation type="journal article" date="2014" name="Int. J. Syst. Evol. Microbiol.">
        <title>Complete genome sequence of Corynebacterium casei LMG S-19264T (=DSM 44701T), isolated from a smear-ripened cheese.</title>
        <authorList>
            <consortium name="US DOE Joint Genome Institute (JGI-PGF)"/>
            <person name="Walter F."/>
            <person name="Albersmeier A."/>
            <person name="Kalinowski J."/>
            <person name="Ruckert C."/>
        </authorList>
    </citation>
    <scope>NUCLEOTIDE SEQUENCE</scope>
    <source>
        <strain evidence="1">CGMCC 1.15320</strain>
    </source>
</reference>
<reference evidence="1" key="2">
    <citation type="submission" date="2020-09" db="EMBL/GenBank/DDBJ databases">
        <authorList>
            <person name="Sun Q."/>
            <person name="Zhou Y."/>
        </authorList>
    </citation>
    <scope>NUCLEOTIDE SEQUENCE</scope>
    <source>
        <strain evidence="1">CGMCC 1.15320</strain>
    </source>
</reference>
<proteinExistence type="predicted"/>
<dbReference type="Proteomes" id="UP000636264">
    <property type="component" value="Unassembled WGS sequence"/>
</dbReference>